<dbReference type="PANTHER" id="PTHR45617">
    <property type="entry name" value="LEUCINE RICH REPEAT FAMILY PROTEIN"/>
    <property type="match status" value="1"/>
</dbReference>
<protein>
    <recommendedName>
        <fullName evidence="3">Tubulin-specific chaperone E</fullName>
    </recommendedName>
    <alternativeName>
        <fullName evidence="8">Tubulin-folding cofactor E</fullName>
    </alternativeName>
</protein>
<dbReference type="Proteomes" id="UP000246702">
    <property type="component" value="Unassembled WGS sequence"/>
</dbReference>
<dbReference type="FunFam" id="2.30.30.190:FF:000008">
    <property type="entry name" value="Tubulin-specific chaperone E"/>
    <property type="match status" value="1"/>
</dbReference>
<dbReference type="InterPro" id="IPR032675">
    <property type="entry name" value="LRR_dom_sf"/>
</dbReference>
<dbReference type="OrthoDB" id="5273213at2759"/>
<dbReference type="InterPro" id="IPR000938">
    <property type="entry name" value="CAP-Gly_domain"/>
</dbReference>
<dbReference type="PROSITE" id="PS51450">
    <property type="entry name" value="LRR"/>
    <property type="match status" value="2"/>
</dbReference>
<dbReference type="STRING" id="1450535.A0A317XBI2"/>
<sequence>MLEGTVLGRSVVGWFTIGRYWEMESAQVGQRRSYAGDLCTVRYVGSVEGTSGEWLGVEWDDPTRGKHSGEHRGVRYFTCKSKHPTAGSFVRPSRPADKPRGFLEALREKYASETLDEDLARQKQGESATDDALHKPIEISGKVVEEVGFDKIRKQLARLQELKIVLLDGLRVVGVLHDAEVEEVESAYAEIEQTCPEITELDLSQNLLTSWSGVARICKRLKLLKRLKLIGNRLGPLEEGLKFEGITALHIDETFLTWEEISALTYQFPALTSLSASANQISMLSMPLSNSITRLTLENNDLTSLSSIKSLTPLPSLEHLSLRGNSISTVYNSPVDKFQFSHSLHSLDISRNKITTWDFVNQLSSVFPGLDTLRISGNPLYDQPIGPSHITGVPEKPMTVDEAYMLTLSRIASLQLLNYGKITAKDRNNGELYYLSLIGKELSAFPETAESRILAAHPRYRELCELYGQPVIRRVESGPGAAVNPRSVAARLVKLVFHLSQTGIVQGENTGTSGSTQEAVKIKEVPRSFDTYQLKAIVSRLFGLPPYGFKLIWETDELDPVSKEKMEDDEGWDSEDEGGLDSAIEKDEKSTEESGFVKREVELVDTTKDIGFWFQSDLVEARIRVEV</sequence>
<dbReference type="PROSITE" id="PS50245">
    <property type="entry name" value="CAP_GLY_2"/>
    <property type="match status" value="1"/>
</dbReference>
<evidence type="ECO:0000256" key="3">
    <source>
        <dbReference type="ARBA" id="ARBA00015004"/>
    </source>
</evidence>
<proteinExistence type="inferred from homology"/>
<dbReference type="GeneID" id="37108342"/>
<dbReference type="SMART" id="SM01052">
    <property type="entry name" value="CAP_GLY"/>
    <property type="match status" value="1"/>
</dbReference>
<keyword evidence="7" id="KW-0143">Chaperone</keyword>
<feature type="compositionally biased region" description="Basic and acidic residues" evidence="9">
    <location>
        <begin position="583"/>
        <end position="595"/>
    </location>
</feature>
<dbReference type="EMBL" id="MSFK01000003">
    <property type="protein sequence ID" value="PWY95042.1"/>
    <property type="molecule type" value="Genomic_DNA"/>
</dbReference>
<feature type="domain" description="CAP-Gly" evidence="10">
    <location>
        <begin position="45"/>
        <end position="91"/>
    </location>
</feature>
<dbReference type="Gene3D" id="2.30.30.190">
    <property type="entry name" value="CAP Gly-rich-like domain"/>
    <property type="match status" value="1"/>
</dbReference>
<name>A0A317XBI2_9EURO</name>
<feature type="compositionally biased region" description="Acidic residues" evidence="9">
    <location>
        <begin position="567"/>
        <end position="579"/>
    </location>
</feature>
<keyword evidence="12" id="KW-1185">Reference proteome</keyword>
<reference evidence="11 12" key="1">
    <citation type="submission" date="2016-12" db="EMBL/GenBank/DDBJ databases">
        <title>The genomes of Aspergillus section Nigri reveals drivers in fungal speciation.</title>
        <authorList>
            <consortium name="DOE Joint Genome Institute"/>
            <person name="Vesth T.C."/>
            <person name="Nybo J."/>
            <person name="Theobald S."/>
            <person name="Brandl J."/>
            <person name="Frisvad J.C."/>
            <person name="Nielsen K.F."/>
            <person name="Lyhne E.K."/>
            <person name="Kogle M.E."/>
            <person name="Kuo A."/>
            <person name="Riley R."/>
            <person name="Clum A."/>
            <person name="Nolan M."/>
            <person name="Lipzen A."/>
            <person name="Salamov A."/>
            <person name="Henrissat B."/>
            <person name="Wiebenga A."/>
            <person name="De Vries R.P."/>
            <person name="Grigoriev I.V."/>
            <person name="Mortensen U.H."/>
            <person name="Andersen M.R."/>
            <person name="Baker S.E."/>
        </authorList>
    </citation>
    <scope>NUCLEOTIDE SEQUENCE [LARGE SCALE GENOMIC DNA]</scope>
    <source>
        <strain evidence="11 12">CBS 115572</strain>
    </source>
</reference>
<evidence type="ECO:0000256" key="5">
    <source>
        <dbReference type="ARBA" id="ARBA00022614"/>
    </source>
</evidence>
<gene>
    <name evidence="11" type="ORF">BO94DRAFT_216683</name>
</gene>
<dbReference type="RefSeq" id="XP_025471803.1">
    <property type="nucleotide sequence ID" value="XM_025606199.1"/>
</dbReference>
<evidence type="ECO:0000256" key="2">
    <source>
        <dbReference type="ARBA" id="ARBA00006286"/>
    </source>
</evidence>
<keyword evidence="5" id="KW-0433">Leucine-rich repeat</keyword>
<dbReference type="PANTHER" id="PTHR45617:SF179">
    <property type="entry name" value="LEUCINE-RICH REPEAT-CONTAINING PROTEIN 15-LIKE"/>
    <property type="match status" value="1"/>
</dbReference>
<comment type="subcellular location">
    <subcellularLocation>
        <location evidence="1">Cytoplasm</location>
    </subcellularLocation>
</comment>
<keyword evidence="4" id="KW-0963">Cytoplasm</keyword>
<evidence type="ECO:0000256" key="9">
    <source>
        <dbReference type="SAM" id="MobiDB-lite"/>
    </source>
</evidence>
<evidence type="ECO:0000256" key="6">
    <source>
        <dbReference type="ARBA" id="ARBA00022737"/>
    </source>
</evidence>
<dbReference type="Pfam" id="PF01302">
    <property type="entry name" value="CAP_GLY"/>
    <property type="match status" value="1"/>
</dbReference>
<evidence type="ECO:0000259" key="10">
    <source>
        <dbReference type="PROSITE" id="PS50245"/>
    </source>
</evidence>
<dbReference type="AlphaFoldDB" id="A0A317XBI2"/>
<evidence type="ECO:0000256" key="7">
    <source>
        <dbReference type="ARBA" id="ARBA00023186"/>
    </source>
</evidence>
<dbReference type="InterPro" id="IPR001611">
    <property type="entry name" value="Leu-rich_rpt"/>
</dbReference>
<evidence type="ECO:0000256" key="4">
    <source>
        <dbReference type="ARBA" id="ARBA00022490"/>
    </source>
</evidence>
<comment type="caution">
    <text evidence="11">The sequence shown here is derived from an EMBL/GenBank/DDBJ whole genome shotgun (WGS) entry which is preliminary data.</text>
</comment>
<dbReference type="SUPFAM" id="SSF52058">
    <property type="entry name" value="L domain-like"/>
    <property type="match status" value="1"/>
</dbReference>
<dbReference type="Gene3D" id="3.80.10.10">
    <property type="entry name" value="Ribonuclease Inhibitor"/>
    <property type="match status" value="3"/>
</dbReference>
<keyword evidence="6" id="KW-0677">Repeat</keyword>
<evidence type="ECO:0000256" key="1">
    <source>
        <dbReference type="ARBA" id="ARBA00004496"/>
    </source>
</evidence>
<organism evidence="11 12">
    <name type="scientific">Aspergillus sclerotioniger CBS 115572</name>
    <dbReference type="NCBI Taxonomy" id="1450535"/>
    <lineage>
        <taxon>Eukaryota</taxon>
        <taxon>Fungi</taxon>
        <taxon>Dikarya</taxon>
        <taxon>Ascomycota</taxon>
        <taxon>Pezizomycotina</taxon>
        <taxon>Eurotiomycetes</taxon>
        <taxon>Eurotiomycetidae</taxon>
        <taxon>Eurotiales</taxon>
        <taxon>Aspergillaceae</taxon>
        <taxon>Aspergillus</taxon>
        <taxon>Aspergillus subgen. Circumdati</taxon>
    </lineage>
</organism>
<evidence type="ECO:0000256" key="8">
    <source>
        <dbReference type="ARBA" id="ARBA00030180"/>
    </source>
</evidence>
<evidence type="ECO:0000313" key="11">
    <source>
        <dbReference type="EMBL" id="PWY95042.1"/>
    </source>
</evidence>
<evidence type="ECO:0000313" key="12">
    <source>
        <dbReference type="Proteomes" id="UP000246702"/>
    </source>
</evidence>
<comment type="similarity">
    <text evidence="2">Belongs to the TBCE family.</text>
</comment>
<accession>A0A317XBI2</accession>
<feature type="region of interest" description="Disordered" evidence="9">
    <location>
        <begin position="562"/>
        <end position="595"/>
    </location>
</feature>
<dbReference type="GO" id="GO:0005737">
    <property type="term" value="C:cytoplasm"/>
    <property type="evidence" value="ECO:0007669"/>
    <property type="project" value="UniProtKB-SubCell"/>
</dbReference>
<dbReference type="InterPro" id="IPR036859">
    <property type="entry name" value="CAP-Gly_dom_sf"/>
</dbReference>
<dbReference type="SUPFAM" id="SSF74924">
    <property type="entry name" value="Cap-Gly domain"/>
    <property type="match status" value="1"/>
</dbReference>